<reference evidence="2 3" key="1">
    <citation type="submission" date="2023-05" db="EMBL/GenBank/DDBJ databases">
        <title>B98-5 Cell Line De Novo Hybrid Assembly: An Optical Mapping Approach.</title>
        <authorList>
            <person name="Kananen K."/>
            <person name="Auerbach J.A."/>
            <person name="Kautto E."/>
            <person name="Blachly J.S."/>
        </authorList>
    </citation>
    <scope>NUCLEOTIDE SEQUENCE [LARGE SCALE GENOMIC DNA]</scope>
    <source>
        <strain evidence="2">B95-8</strain>
        <tissue evidence="2">Cell line</tissue>
    </source>
</reference>
<proteinExistence type="predicted"/>
<accession>A0ABQ9TC78</accession>
<evidence type="ECO:0000313" key="3">
    <source>
        <dbReference type="Proteomes" id="UP001266305"/>
    </source>
</evidence>
<dbReference type="EMBL" id="JASSZA010000040">
    <property type="protein sequence ID" value="KAK2082352.1"/>
    <property type="molecule type" value="Genomic_DNA"/>
</dbReference>
<sequence length="78" mass="8619">MVPHKDAVPTPSKSITGVPGREKQKGKESKEKDDRPRHREPAGKLGNEKQKRHKASECRGDPQFDPEPASLKSPKGIP</sequence>
<evidence type="ECO:0000313" key="2">
    <source>
        <dbReference type="EMBL" id="KAK2082352.1"/>
    </source>
</evidence>
<comment type="caution">
    <text evidence="2">The sequence shown here is derived from an EMBL/GenBank/DDBJ whole genome shotgun (WGS) entry which is preliminary data.</text>
</comment>
<name>A0ABQ9TC78_SAGOE</name>
<protein>
    <submittedName>
        <fullName evidence="2">Uncharacterized protein</fullName>
    </submittedName>
</protein>
<feature type="region of interest" description="Disordered" evidence="1">
    <location>
        <begin position="1"/>
        <end position="78"/>
    </location>
</feature>
<keyword evidence="3" id="KW-1185">Reference proteome</keyword>
<evidence type="ECO:0000256" key="1">
    <source>
        <dbReference type="SAM" id="MobiDB-lite"/>
    </source>
</evidence>
<feature type="compositionally biased region" description="Basic and acidic residues" evidence="1">
    <location>
        <begin position="20"/>
        <end position="62"/>
    </location>
</feature>
<organism evidence="2 3">
    <name type="scientific">Saguinus oedipus</name>
    <name type="common">Cotton-top tamarin</name>
    <name type="synonym">Oedipomidas oedipus</name>
    <dbReference type="NCBI Taxonomy" id="9490"/>
    <lineage>
        <taxon>Eukaryota</taxon>
        <taxon>Metazoa</taxon>
        <taxon>Chordata</taxon>
        <taxon>Craniata</taxon>
        <taxon>Vertebrata</taxon>
        <taxon>Euteleostomi</taxon>
        <taxon>Mammalia</taxon>
        <taxon>Eutheria</taxon>
        <taxon>Euarchontoglires</taxon>
        <taxon>Primates</taxon>
        <taxon>Haplorrhini</taxon>
        <taxon>Platyrrhini</taxon>
        <taxon>Cebidae</taxon>
        <taxon>Callitrichinae</taxon>
        <taxon>Saguinus</taxon>
    </lineage>
</organism>
<dbReference type="Proteomes" id="UP001266305">
    <property type="component" value="Unassembled WGS sequence"/>
</dbReference>
<gene>
    <name evidence="2" type="ORF">P7K49_039810</name>
</gene>